<evidence type="ECO:0000256" key="6">
    <source>
        <dbReference type="ARBA" id="ARBA00023316"/>
    </source>
</evidence>
<evidence type="ECO:0000256" key="2">
    <source>
        <dbReference type="ARBA" id="ARBA00022692"/>
    </source>
</evidence>
<dbReference type="EMBL" id="VSSQ01001589">
    <property type="protein sequence ID" value="MPM09603.1"/>
    <property type="molecule type" value="Genomic_DNA"/>
</dbReference>
<keyword evidence="3" id="KW-1133">Transmembrane helix</keyword>
<accession>A0A644X5M3</accession>
<dbReference type="PANTHER" id="PTHR30518:SF2">
    <property type="entry name" value="ENDOLYTIC MUREIN TRANSGLYCOSYLASE"/>
    <property type="match status" value="1"/>
</dbReference>
<gene>
    <name evidence="7" type="primary">mltG_13</name>
    <name evidence="7" type="ORF">SDC9_55924</name>
</gene>
<dbReference type="InterPro" id="IPR003770">
    <property type="entry name" value="MLTG-like"/>
</dbReference>
<proteinExistence type="inferred from homology"/>
<dbReference type="GO" id="GO:0071555">
    <property type="term" value="P:cell wall organization"/>
    <property type="evidence" value="ECO:0007669"/>
    <property type="project" value="UniProtKB-KW"/>
</dbReference>
<keyword evidence="1" id="KW-1003">Cell membrane</keyword>
<reference evidence="7" key="1">
    <citation type="submission" date="2019-08" db="EMBL/GenBank/DDBJ databases">
        <authorList>
            <person name="Kucharzyk K."/>
            <person name="Murdoch R.W."/>
            <person name="Higgins S."/>
            <person name="Loffler F."/>
        </authorList>
    </citation>
    <scope>NUCLEOTIDE SEQUENCE</scope>
</reference>
<organism evidence="7">
    <name type="scientific">bioreactor metagenome</name>
    <dbReference type="NCBI Taxonomy" id="1076179"/>
    <lineage>
        <taxon>unclassified sequences</taxon>
        <taxon>metagenomes</taxon>
        <taxon>ecological metagenomes</taxon>
    </lineage>
</organism>
<dbReference type="GO" id="GO:0016829">
    <property type="term" value="F:lyase activity"/>
    <property type="evidence" value="ECO:0007669"/>
    <property type="project" value="UniProtKB-KW"/>
</dbReference>
<dbReference type="NCBIfam" id="TIGR00247">
    <property type="entry name" value="endolytic transglycosylase MltG"/>
    <property type="match status" value="1"/>
</dbReference>
<dbReference type="EC" id="4.2.2.-" evidence="7"/>
<keyword evidence="5 7" id="KW-0456">Lyase</keyword>
<keyword evidence="4" id="KW-0472">Membrane</keyword>
<dbReference type="HAMAP" id="MF_02065">
    <property type="entry name" value="MltG"/>
    <property type="match status" value="1"/>
</dbReference>
<comment type="caution">
    <text evidence="7">The sequence shown here is derived from an EMBL/GenBank/DDBJ whole genome shotgun (WGS) entry which is preliminary data.</text>
</comment>
<dbReference type="Pfam" id="PF02618">
    <property type="entry name" value="YceG"/>
    <property type="match status" value="1"/>
</dbReference>
<evidence type="ECO:0000256" key="1">
    <source>
        <dbReference type="ARBA" id="ARBA00022475"/>
    </source>
</evidence>
<dbReference type="Gene3D" id="3.30.1490.480">
    <property type="entry name" value="Endolytic murein transglycosylase"/>
    <property type="match status" value="2"/>
</dbReference>
<keyword evidence="6" id="KW-0961">Cell wall biogenesis/degradation</keyword>
<evidence type="ECO:0000256" key="5">
    <source>
        <dbReference type="ARBA" id="ARBA00023239"/>
    </source>
</evidence>
<sequence>MKKFKSKMIPIIIILVLVISFLVSFKKVINKPLDTTEDIVINVKDGDSFYSIINALSNENKIKGVHFIKLYVKISRKNIEVKQGEYVLEKDLTVNELINKLTSESSLNTVKFTVPEGYTINDISEKLEKEGICSKEDFIDAIKEYELPQFARINSEKKYNLEGYLFPDTYLIKVGETPKEIITKMVSRFKEVLDIALSETNTSITNEDIETVVSIASMIEKEARIDEERVLISSVIENRLNDGMMLQIDATVIYALGEHVTTVLDKHLETDSPYNTYKNYGLPVGPISNPGLESIKAALKPEKTDYLFYVLQDDKTHYFTNSDVDFMDKLKELGY</sequence>
<name>A0A644X5M3_9ZZZZ</name>
<keyword evidence="2" id="KW-0812">Transmembrane</keyword>
<evidence type="ECO:0000313" key="7">
    <source>
        <dbReference type="EMBL" id="MPM09603.1"/>
    </source>
</evidence>
<evidence type="ECO:0000256" key="4">
    <source>
        <dbReference type="ARBA" id="ARBA00023136"/>
    </source>
</evidence>
<dbReference type="PANTHER" id="PTHR30518">
    <property type="entry name" value="ENDOLYTIC MUREIN TRANSGLYCOSYLASE"/>
    <property type="match status" value="1"/>
</dbReference>
<dbReference type="CDD" id="cd08010">
    <property type="entry name" value="MltG_like"/>
    <property type="match status" value="1"/>
</dbReference>
<dbReference type="AlphaFoldDB" id="A0A644X5M3"/>
<evidence type="ECO:0000256" key="3">
    <source>
        <dbReference type="ARBA" id="ARBA00022989"/>
    </source>
</evidence>
<protein>
    <submittedName>
        <fullName evidence="7">Endolytic murein transglycosylase</fullName>
        <ecNumber evidence="7">4.2.2.-</ecNumber>
    </submittedName>
</protein>